<dbReference type="Proteomes" id="UP001295684">
    <property type="component" value="Unassembled WGS sequence"/>
</dbReference>
<feature type="coiled-coil region" evidence="1">
    <location>
        <begin position="177"/>
        <end position="204"/>
    </location>
</feature>
<evidence type="ECO:0000256" key="1">
    <source>
        <dbReference type="SAM" id="Coils"/>
    </source>
</evidence>
<organism evidence="3 4">
    <name type="scientific">Euplotes crassus</name>
    <dbReference type="NCBI Taxonomy" id="5936"/>
    <lineage>
        <taxon>Eukaryota</taxon>
        <taxon>Sar</taxon>
        <taxon>Alveolata</taxon>
        <taxon>Ciliophora</taxon>
        <taxon>Intramacronucleata</taxon>
        <taxon>Spirotrichea</taxon>
        <taxon>Hypotrichia</taxon>
        <taxon>Euplotida</taxon>
        <taxon>Euplotidae</taxon>
        <taxon>Moneuplotes</taxon>
    </lineage>
</organism>
<evidence type="ECO:0000313" key="3">
    <source>
        <dbReference type="EMBL" id="CAI2383938.1"/>
    </source>
</evidence>
<sequence>MEKVITAFELENKMRDAVKILVEPFLQRETYLCNEVELLKIKIEKHDAKVIEMESFSDRIRYLEHMNAGTQKKFQTIDDTLTTQNGINNERFEDQYGQNKDINEKIKDFHQLFEELEAAINAKARDHRDLTQKLILMRGSINEDIAKTHGDVKKLVDQVTLRVDFLSNEKDSLSFHLNNQKKLLSEIETESEKVRQEMEHFKSLLQPILTSTVTKKEFLRQTEDIRIDMKYLVGQMGRFKKDIDKINQEHKQKLQEGILTQLSKRVEQEISDQFTEVKAEVQKMYENQQKQALLKIESNAQEQKQNFKELKELIRKEINMHIERSMEYAKKNFLFDSGSENDQDSDQEQLYKDDFEASSLRKGENIDEESSQSVLSKFNSMTGEAEIEVSKISHPQKDTSTKFHSKRVAHPTPQRANLSNEDISLSQNISFQSNAQSIFDKNCTSQDFLIKSTLTNCVDQIALINSKIETLNHQYRKAKLIISNVARKIECDDRLSTKIQKYPNLLKSAFMSHCVRSSEGSPQEILLEDKTQDELIAQISASIVQSEETCITMSKNATDKLKIMIEAVNTALEELQLDFEHWKRKRYKERREIKAIVEGVKEDIWNNRKDTVDASLSPFRIDKNKYIAKSIIDTQEVREIFVKTKKKARASRTNPTSSLGTRNGKNSKIITARASVLESLRKINPAFINKSILTLRKLNLRNRARNATSQEQRQRRDLSALKNAPLIRMKLNDSVESMNKTLAPNTAFGLSTESISTRNKGF</sequence>
<feature type="coiled-coil region" evidence="1">
    <location>
        <begin position="99"/>
        <end position="133"/>
    </location>
</feature>
<dbReference type="EMBL" id="CAMPGE010026244">
    <property type="protein sequence ID" value="CAI2383938.1"/>
    <property type="molecule type" value="Genomic_DNA"/>
</dbReference>
<gene>
    <name evidence="3" type="ORF">ECRASSUSDP1_LOCUS25456</name>
</gene>
<feature type="compositionally biased region" description="Basic and acidic residues" evidence="2">
    <location>
        <begin position="388"/>
        <end position="401"/>
    </location>
</feature>
<keyword evidence="4" id="KW-1185">Reference proteome</keyword>
<accession>A0AAD1Y251</accession>
<feature type="coiled-coil region" evidence="1">
    <location>
        <begin position="293"/>
        <end position="320"/>
    </location>
</feature>
<reference evidence="3" key="1">
    <citation type="submission" date="2023-07" db="EMBL/GenBank/DDBJ databases">
        <authorList>
            <consortium name="AG Swart"/>
            <person name="Singh M."/>
            <person name="Singh A."/>
            <person name="Seah K."/>
            <person name="Emmerich C."/>
        </authorList>
    </citation>
    <scope>NUCLEOTIDE SEQUENCE</scope>
    <source>
        <strain evidence="3">DP1</strain>
    </source>
</reference>
<feature type="region of interest" description="Disordered" evidence="2">
    <location>
        <begin position="386"/>
        <end position="413"/>
    </location>
</feature>
<protein>
    <submittedName>
        <fullName evidence="3">Uncharacterized protein</fullName>
    </submittedName>
</protein>
<evidence type="ECO:0000313" key="4">
    <source>
        <dbReference type="Proteomes" id="UP001295684"/>
    </source>
</evidence>
<dbReference type="AlphaFoldDB" id="A0AAD1Y251"/>
<comment type="caution">
    <text evidence="3">The sequence shown here is derived from an EMBL/GenBank/DDBJ whole genome shotgun (WGS) entry which is preliminary data.</text>
</comment>
<name>A0AAD1Y251_EUPCR</name>
<proteinExistence type="predicted"/>
<evidence type="ECO:0000256" key="2">
    <source>
        <dbReference type="SAM" id="MobiDB-lite"/>
    </source>
</evidence>
<keyword evidence="1" id="KW-0175">Coiled coil</keyword>